<reference evidence="1 2" key="1">
    <citation type="submission" date="2015-07" db="EMBL/GenBank/DDBJ databases">
        <title>The genome of Pseudoloma neurophilia, a relevant intracellular parasite of the zebrafish.</title>
        <authorList>
            <person name="Ndikumana S."/>
            <person name="Pelin A."/>
            <person name="Sanders J."/>
            <person name="Corradi N."/>
        </authorList>
    </citation>
    <scope>NUCLEOTIDE SEQUENCE [LARGE SCALE GENOMIC DNA]</scope>
    <source>
        <strain evidence="1 2">MK1</strain>
    </source>
</reference>
<gene>
    <name evidence="1" type="ORF">M153_4870005570</name>
</gene>
<keyword evidence="2" id="KW-1185">Reference proteome</keyword>
<evidence type="ECO:0000313" key="2">
    <source>
        <dbReference type="Proteomes" id="UP000051530"/>
    </source>
</evidence>
<protein>
    <submittedName>
        <fullName evidence="1">Uncharacterized protein</fullName>
    </submittedName>
</protein>
<dbReference type="AlphaFoldDB" id="A0A0R0M1A9"/>
<comment type="caution">
    <text evidence="1">The sequence shown here is derived from an EMBL/GenBank/DDBJ whole genome shotgun (WGS) entry which is preliminary data.</text>
</comment>
<dbReference type="EMBL" id="LGUB01000178">
    <property type="protein sequence ID" value="KRH93925.1"/>
    <property type="molecule type" value="Genomic_DNA"/>
</dbReference>
<proteinExistence type="predicted"/>
<sequence>MILQFIPVIKHNFSSYLNKQELKNFRSLKFDILSFISDRYVPFFNIFAKNTFKGIFLTSSAFFLNYFVIEC</sequence>
<dbReference type="VEuPathDB" id="MicrosporidiaDB:M153_4870005570"/>
<evidence type="ECO:0000313" key="1">
    <source>
        <dbReference type="EMBL" id="KRH93925.1"/>
    </source>
</evidence>
<dbReference type="Proteomes" id="UP000051530">
    <property type="component" value="Unassembled WGS sequence"/>
</dbReference>
<name>A0A0R0M1A9_9MICR</name>
<accession>A0A0R0M1A9</accession>
<organism evidence="1 2">
    <name type="scientific">Pseudoloma neurophilia</name>
    <dbReference type="NCBI Taxonomy" id="146866"/>
    <lineage>
        <taxon>Eukaryota</taxon>
        <taxon>Fungi</taxon>
        <taxon>Fungi incertae sedis</taxon>
        <taxon>Microsporidia</taxon>
        <taxon>Pseudoloma</taxon>
    </lineage>
</organism>